<dbReference type="PANTHER" id="PTHR34933:SF1">
    <property type="entry name" value="FLAGELLAR L-RING PROTEIN"/>
    <property type="match status" value="1"/>
</dbReference>
<dbReference type="EMBL" id="JBBLZC010000020">
    <property type="protein sequence ID" value="MEK0085011.1"/>
    <property type="molecule type" value="Genomic_DNA"/>
</dbReference>
<evidence type="ECO:0000256" key="3">
    <source>
        <dbReference type="ARBA" id="ARBA00022729"/>
    </source>
</evidence>
<dbReference type="PANTHER" id="PTHR34933">
    <property type="entry name" value="FLAGELLAR L-RING PROTEIN"/>
    <property type="match status" value="1"/>
</dbReference>
<comment type="function">
    <text evidence="1 7">Assembles around the rod to form the L-ring and probably protects the motor/basal body from shearing forces during rotation.</text>
</comment>
<comment type="subcellular location">
    <subcellularLocation>
        <location evidence="7">Cell outer membrane</location>
        <topology evidence="7">Lipid-anchor</topology>
    </subcellularLocation>
    <subcellularLocation>
        <location evidence="7">Bacterial flagellum basal body</location>
    </subcellularLocation>
</comment>
<keyword evidence="5 7" id="KW-0975">Bacterial flagellum</keyword>
<evidence type="ECO:0000313" key="10">
    <source>
        <dbReference type="EMBL" id="MEK0085011.1"/>
    </source>
</evidence>
<feature type="compositionally biased region" description="Low complexity" evidence="8">
    <location>
        <begin position="145"/>
        <end position="161"/>
    </location>
</feature>
<sequence length="256" mass="27373">MRRSCAAPLLGLVLLAAAGCDRLDHLGKPPTLTPVGASEETSRLAAADVVRRLPTPSPPPALPTQPGSLWQMGSQNFFNDNRASRVGDILTVLINMNEQAQFKNQTSRDRNSSESMGASSFFGLEKRLAKVLPNGGSNGTPVDPSSLVDLSSGTSSKGTGSAQRSEQVQVKMAAIIAAILPNGNFVINGSQQVRVNYELRELQIAGVVRPQDITAENTVTYDKIAEARIAYGGRGQLTDVQQPRYGQQVLDMVLPF</sequence>
<keyword evidence="3 7" id="KW-0732">Signal</keyword>
<evidence type="ECO:0000256" key="1">
    <source>
        <dbReference type="ARBA" id="ARBA00002591"/>
    </source>
</evidence>
<feature type="signal peptide" evidence="9">
    <location>
        <begin position="1"/>
        <end position="18"/>
    </location>
</feature>
<gene>
    <name evidence="7 10" type="primary">flgH</name>
    <name evidence="10" type="ORF">U1T56_17795</name>
</gene>
<dbReference type="HAMAP" id="MF_00415">
    <property type="entry name" value="FlgH"/>
    <property type="match status" value="1"/>
</dbReference>
<name>A0ABU8XUY5_9PROT</name>
<dbReference type="InterPro" id="IPR000527">
    <property type="entry name" value="Flag_Lring"/>
</dbReference>
<keyword evidence="10" id="KW-0282">Flagellum</keyword>
<evidence type="ECO:0000256" key="2">
    <source>
        <dbReference type="ARBA" id="ARBA00006929"/>
    </source>
</evidence>
<comment type="caution">
    <text evidence="10">The sequence shown here is derived from an EMBL/GenBank/DDBJ whole genome shotgun (WGS) entry which is preliminary data.</text>
</comment>
<evidence type="ECO:0000256" key="5">
    <source>
        <dbReference type="ARBA" id="ARBA00023143"/>
    </source>
</evidence>
<comment type="subunit">
    <text evidence="7">The basal body constitutes a major portion of the flagellar organelle and consists of four rings (L,P,S, and M) mounted on a central rod.</text>
</comment>
<keyword evidence="10" id="KW-0966">Cell projection</keyword>
<organism evidence="10 11">
    <name type="scientific">Benzoatithermus flavus</name>
    <dbReference type="NCBI Taxonomy" id="3108223"/>
    <lineage>
        <taxon>Bacteria</taxon>
        <taxon>Pseudomonadati</taxon>
        <taxon>Pseudomonadota</taxon>
        <taxon>Alphaproteobacteria</taxon>
        <taxon>Geminicoccales</taxon>
        <taxon>Geminicoccaceae</taxon>
        <taxon>Benzoatithermus</taxon>
    </lineage>
</organism>
<comment type="similarity">
    <text evidence="2 7">Belongs to the FlgH family.</text>
</comment>
<evidence type="ECO:0000256" key="9">
    <source>
        <dbReference type="SAM" id="SignalP"/>
    </source>
</evidence>
<reference evidence="10 11" key="1">
    <citation type="submission" date="2024-01" db="EMBL/GenBank/DDBJ databases">
        <title>Multi-omics insights into the function and evolution of sodium benzoate biodegradation pathways in Benzoatithermus flavus gen. nov., sp. nov. from hot spring.</title>
        <authorList>
            <person name="Hu C.-J."/>
            <person name="Li W.-J."/>
        </authorList>
    </citation>
    <scope>NUCLEOTIDE SEQUENCE [LARGE SCALE GENOMIC DNA]</scope>
    <source>
        <strain evidence="10 11">SYSU G07066</strain>
    </source>
</reference>
<proteinExistence type="inferred from homology"/>
<dbReference type="NCBIfam" id="NF001305">
    <property type="entry name" value="PRK00249.1-5"/>
    <property type="match status" value="1"/>
</dbReference>
<keyword evidence="10" id="KW-0969">Cilium</keyword>
<keyword evidence="4 7" id="KW-0472">Membrane</keyword>
<feature type="chain" id="PRO_5045491761" description="Flagellar L-ring protein" evidence="9">
    <location>
        <begin position="19"/>
        <end position="256"/>
    </location>
</feature>
<evidence type="ECO:0000313" key="11">
    <source>
        <dbReference type="Proteomes" id="UP001375743"/>
    </source>
</evidence>
<keyword evidence="11" id="KW-1185">Reference proteome</keyword>
<keyword evidence="7" id="KW-0449">Lipoprotein</keyword>
<accession>A0ABU8XUY5</accession>
<evidence type="ECO:0000256" key="4">
    <source>
        <dbReference type="ARBA" id="ARBA00023136"/>
    </source>
</evidence>
<evidence type="ECO:0000256" key="6">
    <source>
        <dbReference type="ARBA" id="ARBA00023237"/>
    </source>
</evidence>
<dbReference type="Pfam" id="PF02107">
    <property type="entry name" value="FlgH"/>
    <property type="match status" value="1"/>
</dbReference>
<dbReference type="Proteomes" id="UP001375743">
    <property type="component" value="Unassembled WGS sequence"/>
</dbReference>
<evidence type="ECO:0000256" key="8">
    <source>
        <dbReference type="SAM" id="MobiDB-lite"/>
    </source>
</evidence>
<dbReference type="PRINTS" id="PR01008">
    <property type="entry name" value="FLGLRINGFLGH"/>
</dbReference>
<keyword evidence="6 7" id="KW-0998">Cell outer membrane</keyword>
<protein>
    <recommendedName>
        <fullName evidence="7">Flagellar L-ring protein</fullName>
    </recommendedName>
    <alternativeName>
        <fullName evidence="7">Basal body L-ring protein</fullName>
    </alternativeName>
</protein>
<dbReference type="RefSeq" id="WP_418160859.1">
    <property type="nucleotide sequence ID" value="NZ_JBBLZC010000020.1"/>
</dbReference>
<feature type="region of interest" description="Disordered" evidence="8">
    <location>
        <begin position="132"/>
        <end position="164"/>
    </location>
</feature>
<dbReference type="PROSITE" id="PS51257">
    <property type="entry name" value="PROKAR_LIPOPROTEIN"/>
    <property type="match status" value="1"/>
</dbReference>
<evidence type="ECO:0000256" key="7">
    <source>
        <dbReference type="HAMAP-Rule" id="MF_00415"/>
    </source>
</evidence>